<evidence type="ECO:0000313" key="1">
    <source>
        <dbReference type="EMBL" id="GMA95250.1"/>
    </source>
</evidence>
<comment type="caution">
    <text evidence="1">The sequence shown here is derived from an EMBL/GenBank/DDBJ whole genome shotgun (WGS) entry which is preliminary data.</text>
</comment>
<evidence type="ECO:0000313" key="2">
    <source>
        <dbReference type="Proteomes" id="UP001157034"/>
    </source>
</evidence>
<keyword evidence="2" id="KW-1185">Reference proteome</keyword>
<accession>A0ABQ6K3P2</accession>
<dbReference type="InterPro" id="IPR036291">
    <property type="entry name" value="NAD(P)-bd_dom_sf"/>
</dbReference>
<dbReference type="Gene3D" id="3.40.50.720">
    <property type="entry name" value="NAD(P)-binding Rossmann-like Domain"/>
    <property type="match status" value="1"/>
</dbReference>
<evidence type="ECO:0008006" key="3">
    <source>
        <dbReference type="Google" id="ProtNLM"/>
    </source>
</evidence>
<protein>
    <recommendedName>
        <fullName evidence="3">NAD-dependent epimerase/dehydratase family protein</fullName>
    </recommendedName>
</protein>
<name>A0ABQ6K3P2_9MICO</name>
<gene>
    <name evidence="1" type="ORF">GCM10025881_20740</name>
</gene>
<reference evidence="2" key="1">
    <citation type="journal article" date="2019" name="Int. J. Syst. Evol. Microbiol.">
        <title>The Global Catalogue of Microorganisms (GCM) 10K type strain sequencing project: providing services to taxonomists for standard genome sequencing and annotation.</title>
        <authorList>
            <consortium name="The Broad Institute Genomics Platform"/>
            <consortium name="The Broad Institute Genome Sequencing Center for Infectious Disease"/>
            <person name="Wu L."/>
            <person name="Ma J."/>
        </authorList>
    </citation>
    <scope>NUCLEOTIDE SEQUENCE [LARGE SCALE GENOMIC DNA]</scope>
    <source>
        <strain evidence="2">NBRC 108894</strain>
    </source>
</reference>
<dbReference type="Proteomes" id="UP001157034">
    <property type="component" value="Unassembled WGS sequence"/>
</dbReference>
<organism evidence="1 2">
    <name type="scientific">Pseudolysinimonas kribbensis</name>
    <dbReference type="NCBI Taxonomy" id="433641"/>
    <lineage>
        <taxon>Bacteria</taxon>
        <taxon>Bacillati</taxon>
        <taxon>Actinomycetota</taxon>
        <taxon>Actinomycetes</taxon>
        <taxon>Micrococcales</taxon>
        <taxon>Microbacteriaceae</taxon>
        <taxon>Pseudolysinimonas</taxon>
    </lineage>
</organism>
<sequence length="244" mass="25997">MPEAENVVYMVGAKFGSDANPSGAWMTNCVLPSVVARRYRASRLAAFSTGNVYPFTPVTGLGSTEDSPTAPVGEYAMSCLGRERVIQAASLSGGLRASIIRLNYAVEPRYGVLCDIAQRVLAGSPVDLSVGFVNVVAQRYANEVALRSLLLADSPPRIINLAGPEILSVRAIALRFGELLDREVVFSGQEGETALLSNAATCHSLFGYPDLAAGALIEMQADWLLAGGRVLGKPTKFERNDGRF</sequence>
<dbReference type="EMBL" id="BSVB01000001">
    <property type="protein sequence ID" value="GMA95250.1"/>
    <property type="molecule type" value="Genomic_DNA"/>
</dbReference>
<proteinExistence type="predicted"/>
<dbReference type="SUPFAM" id="SSF51735">
    <property type="entry name" value="NAD(P)-binding Rossmann-fold domains"/>
    <property type="match status" value="1"/>
</dbReference>